<feature type="transmembrane region" description="Helical" evidence="5">
    <location>
        <begin position="190"/>
        <end position="205"/>
    </location>
</feature>
<feature type="transmembrane region" description="Helical" evidence="5">
    <location>
        <begin position="21"/>
        <end position="38"/>
    </location>
</feature>
<dbReference type="PANTHER" id="PTHR30371:SF0">
    <property type="entry name" value="SEC-INDEPENDENT PROTEIN TRANSLOCASE PROTEIN TATC, CHLOROPLASTIC-RELATED"/>
    <property type="match status" value="1"/>
</dbReference>
<dbReference type="Proteomes" id="UP000741360">
    <property type="component" value="Unassembled WGS sequence"/>
</dbReference>
<name>A0A932LZ05_UNCTE</name>
<proteinExistence type="inferred from homology"/>
<keyword evidence="2 5" id="KW-0812">Transmembrane</keyword>
<evidence type="ECO:0000256" key="3">
    <source>
        <dbReference type="ARBA" id="ARBA00022989"/>
    </source>
</evidence>
<keyword evidence="5" id="KW-0811">Translocation</keyword>
<evidence type="ECO:0000313" key="6">
    <source>
        <dbReference type="EMBL" id="MBI3013539.1"/>
    </source>
</evidence>
<accession>A0A932LZ05</accession>
<dbReference type="PRINTS" id="PR01840">
    <property type="entry name" value="TATCFAMILY"/>
</dbReference>
<keyword evidence="4 5" id="KW-0472">Membrane</keyword>
<dbReference type="Pfam" id="PF00902">
    <property type="entry name" value="TatC"/>
    <property type="match status" value="1"/>
</dbReference>
<dbReference type="PANTHER" id="PTHR30371">
    <property type="entry name" value="SEC-INDEPENDENT PROTEIN TRANSLOCASE PROTEIN TATC"/>
    <property type="match status" value="1"/>
</dbReference>
<reference evidence="6" key="1">
    <citation type="submission" date="2020-07" db="EMBL/GenBank/DDBJ databases">
        <title>Huge and variable diversity of episymbiotic CPR bacteria and DPANN archaea in groundwater ecosystems.</title>
        <authorList>
            <person name="He C.Y."/>
            <person name="Keren R."/>
            <person name="Whittaker M."/>
            <person name="Farag I.F."/>
            <person name="Doudna J."/>
            <person name="Cate J.H.D."/>
            <person name="Banfield J.F."/>
        </authorList>
    </citation>
    <scope>NUCLEOTIDE SEQUENCE</scope>
    <source>
        <strain evidence="6">NC_groundwater_717_Ag_S-0.2um_59_8</strain>
    </source>
</reference>
<organism evidence="6 7">
    <name type="scientific">Tectimicrobiota bacterium</name>
    <dbReference type="NCBI Taxonomy" id="2528274"/>
    <lineage>
        <taxon>Bacteria</taxon>
        <taxon>Pseudomonadati</taxon>
        <taxon>Nitrospinota/Tectimicrobiota group</taxon>
        <taxon>Candidatus Tectimicrobiota</taxon>
    </lineage>
</organism>
<evidence type="ECO:0000256" key="2">
    <source>
        <dbReference type="ARBA" id="ARBA00022692"/>
    </source>
</evidence>
<evidence type="ECO:0000256" key="1">
    <source>
        <dbReference type="ARBA" id="ARBA00004141"/>
    </source>
</evidence>
<protein>
    <recommendedName>
        <fullName evidence="5">Sec-independent protein translocase protein TatC</fullName>
    </recommendedName>
</protein>
<sequence length="249" mass="28298">MADQDRRMPFIQHLEELRRRLVVSLIAIGAGFLVAYNFNEKLLLIVQRPLNRPLIFLSPTEAFWVNLLVSFFAGVILAAPVLLYEMWKFVAPGLLEKEKRYIFPFTLLSTLFFSLGVSFAYFVALPLGLRFLLGFASPELQPLLSLSKYVGFFGRLLLAFGLVFEFPLVIFLLTRLGILQPQTLAKNRKYAILGIFVVSALLTPPDVISQILMAIPLLVLFELSLLVSRKVRRKVEEKKVAEERLEAVP</sequence>
<keyword evidence="5" id="KW-0653">Protein transport</keyword>
<dbReference type="GO" id="GO:0065002">
    <property type="term" value="P:intracellular protein transmembrane transport"/>
    <property type="evidence" value="ECO:0007669"/>
    <property type="project" value="TreeGrafter"/>
</dbReference>
<dbReference type="HAMAP" id="MF_00902">
    <property type="entry name" value="TatC"/>
    <property type="match status" value="1"/>
</dbReference>
<dbReference type="GO" id="GO:0009977">
    <property type="term" value="F:proton motive force dependent protein transmembrane transporter activity"/>
    <property type="evidence" value="ECO:0007669"/>
    <property type="project" value="TreeGrafter"/>
</dbReference>
<keyword evidence="5" id="KW-0813">Transport</keyword>
<comment type="subcellular location">
    <subcellularLocation>
        <location evidence="5">Cell membrane</location>
        <topology evidence="5">Multi-pass membrane protein</topology>
    </subcellularLocation>
    <subcellularLocation>
        <location evidence="1">Membrane</location>
        <topology evidence="1">Multi-pass membrane protein</topology>
    </subcellularLocation>
</comment>
<comment type="subunit">
    <text evidence="5">Forms a complex with TatA.</text>
</comment>
<comment type="function">
    <text evidence="5">Part of the twin-arginine translocation (Tat) system that transports large folded proteins containing a characteristic twin-arginine motif in their signal peptide across membranes.</text>
</comment>
<evidence type="ECO:0000313" key="7">
    <source>
        <dbReference type="Proteomes" id="UP000741360"/>
    </source>
</evidence>
<dbReference type="AlphaFoldDB" id="A0A932LZ05"/>
<comment type="caution">
    <text evidence="5">Lacks conserved residue(s) required for the propagation of feature annotation.</text>
</comment>
<dbReference type="GO" id="GO:0043953">
    <property type="term" value="P:protein transport by the Tat complex"/>
    <property type="evidence" value="ECO:0007669"/>
    <property type="project" value="UniProtKB-UniRule"/>
</dbReference>
<gene>
    <name evidence="5 6" type="primary">tatC</name>
    <name evidence="6" type="ORF">HYY65_00410</name>
</gene>
<evidence type="ECO:0000256" key="5">
    <source>
        <dbReference type="HAMAP-Rule" id="MF_00902"/>
    </source>
</evidence>
<keyword evidence="3 5" id="KW-1133">Transmembrane helix</keyword>
<evidence type="ECO:0000256" key="4">
    <source>
        <dbReference type="ARBA" id="ARBA00023136"/>
    </source>
</evidence>
<dbReference type="InterPro" id="IPR002033">
    <property type="entry name" value="TatC"/>
</dbReference>
<feature type="transmembrane region" description="Helical" evidence="5">
    <location>
        <begin position="105"/>
        <end position="132"/>
    </location>
</feature>
<dbReference type="NCBIfam" id="TIGR00945">
    <property type="entry name" value="tatC"/>
    <property type="match status" value="1"/>
</dbReference>
<comment type="caution">
    <text evidence="6">The sequence shown here is derived from an EMBL/GenBank/DDBJ whole genome shotgun (WGS) entry which is preliminary data.</text>
</comment>
<dbReference type="EMBL" id="JACPSX010000006">
    <property type="protein sequence ID" value="MBI3013539.1"/>
    <property type="molecule type" value="Genomic_DNA"/>
</dbReference>
<feature type="transmembrane region" description="Helical" evidence="5">
    <location>
        <begin position="152"/>
        <end position="178"/>
    </location>
</feature>
<keyword evidence="5" id="KW-1003">Cell membrane</keyword>
<feature type="transmembrane region" description="Helical" evidence="5">
    <location>
        <begin position="63"/>
        <end position="84"/>
    </location>
</feature>
<dbReference type="GO" id="GO:0033281">
    <property type="term" value="C:TAT protein transport complex"/>
    <property type="evidence" value="ECO:0007669"/>
    <property type="project" value="UniProtKB-UniRule"/>
</dbReference>
<comment type="similarity">
    <text evidence="5">Belongs to the TatC family.</text>
</comment>